<dbReference type="InterPro" id="IPR000182">
    <property type="entry name" value="GNAT_dom"/>
</dbReference>
<dbReference type="PANTHER" id="PTHR43792">
    <property type="entry name" value="GNAT FAMILY, PUTATIVE (AFU_ORTHOLOGUE AFUA_3G00765)-RELATED-RELATED"/>
    <property type="match status" value="1"/>
</dbReference>
<dbReference type="RefSeq" id="WP_202854867.1">
    <property type="nucleotide sequence ID" value="NZ_JAEUGD010000004.1"/>
</dbReference>
<dbReference type="AlphaFoldDB" id="A0A937FTD5"/>
<evidence type="ECO:0000313" key="3">
    <source>
        <dbReference type="Proteomes" id="UP000614216"/>
    </source>
</evidence>
<accession>A0A937FTD5</accession>
<evidence type="ECO:0000313" key="2">
    <source>
        <dbReference type="EMBL" id="MBL6445334.1"/>
    </source>
</evidence>
<gene>
    <name evidence="2" type="ORF">JMN32_03380</name>
</gene>
<keyword evidence="3" id="KW-1185">Reference proteome</keyword>
<protein>
    <submittedName>
        <fullName evidence="2">GNAT family N-acetyltransferase</fullName>
    </submittedName>
</protein>
<dbReference type="Proteomes" id="UP000614216">
    <property type="component" value="Unassembled WGS sequence"/>
</dbReference>
<comment type="caution">
    <text evidence="2">The sequence shown here is derived from an EMBL/GenBank/DDBJ whole genome shotgun (WGS) entry which is preliminary data.</text>
</comment>
<dbReference type="Pfam" id="PF13302">
    <property type="entry name" value="Acetyltransf_3"/>
    <property type="match status" value="1"/>
</dbReference>
<dbReference type="EMBL" id="JAEUGD010000004">
    <property type="protein sequence ID" value="MBL6445334.1"/>
    <property type="molecule type" value="Genomic_DNA"/>
</dbReference>
<dbReference type="PROSITE" id="PS51186">
    <property type="entry name" value="GNAT"/>
    <property type="match status" value="1"/>
</dbReference>
<dbReference type="InterPro" id="IPR016181">
    <property type="entry name" value="Acyl_CoA_acyltransferase"/>
</dbReference>
<proteinExistence type="predicted"/>
<dbReference type="Gene3D" id="3.40.630.30">
    <property type="match status" value="1"/>
</dbReference>
<reference evidence="2" key="1">
    <citation type="submission" date="2021-01" db="EMBL/GenBank/DDBJ databases">
        <title>Fulvivirga kasyanovii gen. nov., sp nov., a novel member of the phylum Bacteroidetes isolated from seawater in a mussel farm.</title>
        <authorList>
            <person name="Zhao L.-H."/>
            <person name="Wang Z.-J."/>
        </authorList>
    </citation>
    <scope>NUCLEOTIDE SEQUENCE</scope>
    <source>
        <strain evidence="2">29W222</strain>
    </source>
</reference>
<name>A0A937FTD5_9BACT</name>
<organism evidence="2 3">
    <name type="scientific">Fulvivirga marina</name>
    <dbReference type="NCBI Taxonomy" id="2494733"/>
    <lineage>
        <taxon>Bacteria</taxon>
        <taxon>Pseudomonadati</taxon>
        <taxon>Bacteroidota</taxon>
        <taxon>Cytophagia</taxon>
        <taxon>Cytophagales</taxon>
        <taxon>Fulvivirgaceae</taxon>
        <taxon>Fulvivirga</taxon>
    </lineage>
</organism>
<dbReference type="PANTHER" id="PTHR43792:SF1">
    <property type="entry name" value="N-ACETYLTRANSFERASE DOMAIN-CONTAINING PROTEIN"/>
    <property type="match status" value="1"/>
</dbReference>
<evidence type="ECO:0000259" key="1">
    <source>
        <dbReference type="PROSITE" id="PS51186"/>
    </source>
</evidence>
<dbReference type="SUPFAM" id="SSF55729">
    <property type="entry name" value="Acyl-CoA N-acyltransferases (Nat)"/>
    <property type="match status" value="1"/>
</dbReference>
<sequence length="170" mass="18997">MITGESVLETERLTLFKLVLEDAPFILRIVNEPSWLQYIGDKKVRDLEGAEKYIEDGPLKSYKANGFGLYLVKLKNGTPIGLCGILNRDALRDPDIGFAFLPEYTGMGYAYESAFAVLTYGKTVLGLNRIVAITSPDNFRSGKLLEKLGLKFSKTVRLVGDNEDTRFYEG</sequence>
<dbReference type="GO" id="GO:0016747">
    <property type="term" value="F:acyltransferase activity, transferring groups other than amino-acyl groups"/>
    <property type="evidence" value="ECO:0007669"/>
    <property type="project" value="InterPro"/>
</dbReference>
<dbReference type="InterPro" id="IPR051531">
    <property type="entry name" value="N-acetyltransferase"/>
</dbReference>
<feature type="domain" description="N-acetyltransferase" evidence="1">
    <location>
        <begin position="13"/>
        <end position="170"/>
    </location>
</feature>